<organism evidence="9 10">
    <name type="scientific">Clostridium amylolyticum</name>
    <dbReference type="NCBI Taxonomy" id="1121298"/>
    <lineage>
        <taxon>Bacteria</taxon>
        <taxon>Bacillati</taxon>
        <taxon>Bacillota</taxon>
        <taxon>Clostridia</taxon>
        <taxon>Eubacteriales</taxon>
        <taxon>Clostridiaceae</taxon>
        <taxon>Clostridium</taxon>
    </lineage>
</organism>
<dbReference type="Gene3D" id="3.40.50.300">
    <property type="entry name" value="P-loop containing nucleotide triphosphate hydrolases"/>
    <property type="match status" value="2"/>
</dbReference>
<dbReference type="PROSITE" id="PS51195">
    <property type="entry name" value="Q_MOTIF"/>
    <property type="match status" value="1"/>
</dbReference>
<sequence>MEINFENLKISQEIISGLNTIGITEPTSIQEKIIPLALEGKNLIGQSETGTGKTLAYLLPIIEKIDISKKEMQCIILAPTHELAIQINNTIGDLRKASGVEITSAPLIGSANITRQIDSLKSKPHILAGSPGRILDLIRKKKISAHTIKSIVIDEVDKLLDKNNLPFIKDIIKSTQKQTQIMMFSATLTGKTLDVANTLAKDITIVRVKNNNKVNENIIHGYIISEKRKKVETLRKLLHACHPKRALVFINDSYDADNALEKLRYNNIKVDSISGSNIMEDRKRALENFRKGSIQVLIASDIAARGLDIKGITHVINLDVPEDSNDYLHRCGRVGRAGETGEVFSIIEDKEEDIIKIHEKTFKISIPKKNLYKGKVE</sequence>
<dbReference type="GO" id="GO:0009409">
    <property type="term" value="P:response to cold"/>
    <property type="evidence" value="ECO:0007669"/>
    <property type="project" value="TreeGrafter"/>
</dbReference>
<dbReference type="InterPro" id="IPR011545">
    <property type="entry name" value="DEAD/DEAH_box_helicase_dom"/>
</dbReference>
<evidence type="ECO:0000256" key="3">
    <source>
        <dbReference type="ARBA" id="ARBA00022806"/>
    </source>
</evidence>
<evidence type="ECO:0000313" key="9">
    <source>
        <dbReference type="EMBL" id="SHI57057.1"/>
    </source>
</evidence>
<accession>A0A1M6C7P2</accession>
<dbReference type="PANTHER" id="PTHR47963:SF7">
    <property type="entry name" value="ATP-DEPENDENT RNA HELICASE YFML-RELATED"/>
    <property type="match status" value="1"/>
</dbReference>
<keyword evidence="2" id="KW-0378">Hydrolase</keyword>
<keyword evidence="10" id="KW-1185">Reference proteome</keyword>
<keyword evidence="1" id="KW-0547">Nucleotide-binding</keyword>
<dbReference type="InterPro" id="IPR014014">
    <property type="entry name" value="RNA_helicase_DEAD_Q_motif"/>
</dbReference>
<dbReference type="RefSeq" id="WP_073004251.1">
    <property type="nucleotide sequence ID" value="NZ_FQZO01000001.1"/>
</dbReference>
<evidence type="ECO:0000256" key="1">
    <source>
        <dbReference type="ARBA" id="ARBA00022741"/>
    </source>
</evidence>
<name>A0A1M6C7P2_9CLOT</name>
<dbReference type="GO" id="GO:0016787">
    <property type="term" value="F:hydrolase activity"/>
    <property type="evidence" value="ECO:0007669"/>
    <property type="project" value="UniProtKB-KW"/>
</dbReference>
<evidence type="ECO:0000259" key="7">
    <source>
        <dbReference type="PROSITE" id="PS51194"/>
    </source>
</evidence>
<dbReference type="CDD" id="cd00268">
    <property type="entry name" value="DEADc"/>
    <property type="match status" value="1"/>
</dbReference>
<dbReference type="InterPro" id="IPR044742">
    <property type="entry name" value="DEAD/DEAH_RhlB"/>
</dbReference>
<keyword evidence="3 9" id="KW-0347">Helicase</keyword>
<evidence type="ECO:0000256" key="5">
    <source>
        <dbReference type="PROSITE-ProRule" id="PRU00552"/>
    </source>
</evidence>
<dbReference type="Pfam" id="PF00270">
    <property type="entry name" value="DEAD"/>
    <property type="match status" value="1"/>
</dbReference>
<dbReference type="PROSITE" id="PS51194">
    <property type="entry name" value="HELICASE_CTER"/>
    <property type="match status" value="1"/>
</dbReference>
<feature type="domain" description="Helicase ATP-binding" evidence="6">
    <location>
        <begin position="34"/>
        <end position="206"/>
    </location>
</feature>
<dbReference type="CDD" id="cd18787">
    <property type="entry name" value="SF2_C_DEAD"/>
    <property type="match status" value="1"/>
</dbReference>
<evidence type="ECO:0000259" key="8">
    <source>
        <dbReference type="PROSITE" id="PS51195"/>
    </source>
</evidence>
<dbReference type="OrthoDB" id="9805696at2"/>
<feature type="short sequence motif" description="Q motif" evidence="5">
    <location>
        <begin position="3"/>
        <end position="31"/>
    </location>
</feature>
<evidence type="ECO:0000259" key="6">
    <source>
        <dbReference type="PROSITE" id="PS51192"/>
    </source>
</evidence>
<feature type="domain" description="Helicase C-terminal" evidence="7">
    <location>
        <begin position="233"/>
        <end position="377"/>
    </location>
</feature>
<dbReference type="EMBL" id="FQZO01000001">
    <property type="protein sequence ID" value="SHI57057.1"/>
    <property type="molecule type" value="Genomic_DNA"/>
</dbReference>
<dbReference type="InterPro" id="IPR014001">
    <property type="entry name" value="Helicase_ATP-bd"/>
</dbReference>
<dbReference type="Pfam" id="PF00271">
    <property type="entry name" value="Helicase_C"/>
    <property type="match status" value="1"/>
</dbReference>
<dbReference type="GO" id="GO:0005524">
    <property type="term" value="F:ATP binding"/>
    <property type="evidence" value="ECO:0007669"/>
    <property type="project" value="UniProtKB-KW"/>
</dbReference>
<evidence type="ECO:0000256" key="4">
    <source>
        <dbReference type="ARBA" id="ARBA00022840"/>
    </source>
</evidence>
<evidence type="ECO:0000256" key="2">
    <source>
        <dbReference type="ARBA" id="ARBA00022801"/>
    </source>
</evidence>
<reference evidence="9 10" key="1">
    <citation type="submission" date="2016-11" db="EMBL/GenBank/DDBJ databases">
        <authorList>
            <person name="Jaros S."/>
            <person name="Januszkiewicz K."/>
            <person name="Wedrychowicz H."/>
        </authorList>
    </citation>
    <scope>NUCLEOTIDE SEQUENCE [LARGE SCALE GENOMIC DNA]</scope>
    <source>
        <strain evidence="9 10">DSM 21864</strain>
    </source>
</reference>
<dbReference type="GO" id="GO:0005829">
    <property type="term" value="C:cytosol"/>
    <property type="evidence" value="ECO:0007669"/>
    <property type="project" value="TreeGrafter"/>
</dbReference>
<dbReference type="GO" id="GO:0003724">
    <property type="term" value="F:RNA helicase activity"/>
    <property type="evidence" value="ECO:0007669"/>
    <property type="project" value="InterPro"/>
</dbReference>
<dbReference type="PROSITE" id="PS51192">
    <property type="entry name" value="HELICASE_ATP_BIND_1"/>
    <property type="match status" value="1"/>
</dbReference>
<dbReference type="STRING" id="1121298.SAMN05444401_1033"/>
<dbReference type="InterPro" id="IPR027417">
    <property type="entry name" value="P-loop_NTPase"/>
</dbReference>
<feature type="domain" description="DEAD-box RNA helicase Q" evidence="8">
    <location>
        <begin position="3"/>
        <end position="31"/>
    </location>
</feature>
<dbReference type="PANTHER" id="PTHR47963">
    <property type="entry name" value="DEAD-BOX ATP-DEPENDENT RNA HELICASE 47, MITOCHONDRIAL"/>
    <property type="match status" value="1"/>
</dbReference>
<gene>
    <name evidence="9" type="ORF">SAMN05444401_1033</name>
</gene>
<keyword evidence="4" id="KW-0067">ATP-binding</keyword>
<dbReference type="SMART" id="SM00490">
    <property type="entry name" value="HELICc"/>
    <property type="match status" value="1"/>
</dbReference>
<dbReference type="AlphaFoldDB" id="A0A1M6C7P2"/>
<dbReference type="Proteomes" id="UP000184080">
    <property type="component" value="Unassembled WGS sequence"/>
</dbReference>
<dbReference type="GO" id="GO:0005840">
    <property type="term" value="C:ribosome"/>
    <property type="evidence" value="ECO:0007669"/>
    <property type="project" value="TreeGrafter"/>
</dbReference>
<dbReference type="SMART" id="SM00487">
    <property type="entry name" value="DEXDc"/>
    <property type="match status" value="1"/>
</dbReference>
<protein>
    <submittedName>
        <fullName evidence="9">Superfamily II DNA and RNA helicase</fullName>
    </submittedName>
</protein>
<dbReference type="SUPFAM" id="SSF52540">
    <property type="entry name" value="P-loop containing nucleoside triphosphate hydrolases"/>
    <property type="match status" value="1"/>
</dbReference>
<dbReference type="GO" id="GO:0033592">
    <property type="term" value="F:RNA strand annealing activity"/>
    <property type="evidence" value="ECO:0007669"/>
    <property type="project" value="TreeGrafter"/>
</dbReference>
<evidence type="ECO:0000313" key="10">
    <source>
        <dbReference type="Proteomes" id="UP000184080"/>
    </source>
</evidence>
<proteinExistence type="predicted"/>
<dbReference type="InterPro" id="IPR050547">
    <property type="entry name" value="DEAD_box_RNA_helicases"/>
</dbReference>
<dbReference type="InterPro" id="IPR001650">
    <property type="entry name" value="Helicase_C-like"/>
</dbReference>